<name>A0AA49GDI6_9BACT</name>
<feature type="signal peptide" evidence="1">
    <location>
        <begin position="1"/>
        <end position="20"/>
    </location>
</feature>
<protein>
    <submittedName>
        <fullName evidence="3">Serine hydrolase domain-containing protein</fullName>
        <ecNumber evidence="3">3.1.1.103</ecNumber>
    </submittedName>
</protein>
<dbReference type="InterPro" id="IPR012338">
    <property type="entry name" value="Beta-lactam/transpept-like"/>
</dbReference>
<reference evidence="3" key="1">
    <citation type="submission" date="2023-08" db="EMBL/GenBank/DDBJ databases">
        <title>Comparative genomics and taxonomic characterization of three novel marine species of genus Marivirga.</title>
        <authorList>
            <person name="Muhammad N."/>
            <person name="Kim S.-G."/>
        </authorList>
    </citation>
    <scope>NUCLEOTIDE SEQUENCE [LARGE SCALE GENOMIC DNA]</scope>
    <source>
        <strain evidence="3">ABR2-2</strain>
    </source>
</reference>
<dbReference type="PANTHER" id="PTHR46825">
    <property type="entry name" value="D-ALANYL-D-ALANINE-CARBOXYPEPTIDASE/ENDOPEPTIDASE AMPH"/>
    <property type="match status" value="1"/>
</dbReference>
<dbReference type="EC" id="3.1.1.103" evidence="3"/>
<feature type="chain" id="PRO_5041417095" evidence="1">
    <location>
        <begin position="21"/>
        <end position="354"/>
    </location>
</feature>
<keyword evidence="1" id="KW-0732">Signal</keyword>
<dbReference type="InterPro" id="IPR001466">
    <property type="entry name" value="Beta-lactam-related"/>
</dbReference>
<dbReference type="PANTHER" id="PTHR46825:SF9">
    <property type="entry name" value="BETA-LACTAMASE-RELATED DOMAIN-CONTAINING PROTEIN"/>
    <property type="match status" value="1"/>
</dbReference>
<sequence>MKTAFTIISLLLFVNTFTYAQRITQRIDSLVNSFHESNPEISMSVGFIQGGETFFTAYGNLSREGNEAIDKHTLFEIASITKIMTANLIAQAVLESKLKVDDYIDDYLPAVYQLNKTIQNKIKISDLASHQSGLPDIDFRELIEKNPQQPTASVDQDLLTKLINQCNSLKDYGSYRYSTVGFVLLGQILEDLYGKSYDQLVREKIIAPLNMTRTYTTDFDVANVAIGYNKDGGVQAPFIWNIVAPSGLVKSSTSDMMKFLSALLDETSAIGQAAKLTEVPYFIEGNEAIGLGTNIIQDGDNTLYLKSGDLLGQSSMLCYNRLSDWGVLIFMNQNDWKLRNDMLNTMYESILKDQ</sequence>
<dbReference type="Pfam" id="PF00144">
    <property type="entry name" value="Beta-lactamase"/>
    <property type="match status" value="1"/>
</dbReference>
<dbReference type="EMBL" id="CP129970">
    <property type="protein sequence ID" value="WKK84318.2"/>
    <property type="molecule type" value="Genomic_DNA"/>
</dbReference>
<feature type="domain" description="Beta-lactamase-related" evidence="2">
    <location>
        <begin position="30"/>
        <end position="337"/>
    </location>
</feature>
<dbReference type="SUPFAM" id="SSF56601">
    <property type="entry name" value="beta-lactamase/transpeptidase-like"/>
    <property type="match status" value="1"/>
</dbReference>
<dbReference type="InterPro" id="IPR050491">
    <property type="entry name" value="AmpC-like"/>
</dbReference>
<dbReference type="GO" id="GO:0016787">
    <property type="term" value="F:hydrolase activity"/>
    <property type="evidence" value="ECO:0007669"/>
    <property type="project" value="UniProtKB-KW"/>
</dbReference>
<keyword evidence="3" id="KW-0378">Hydrolase</keyword>
<dbReference type="Proteomes" id="UP001244443">
    <property type="component" value="Chromosome"/>
</dbReference>
<accession>A0AA49GDI6</accession>
<evidence type="ECO:0000256" key="1">
    <source>
        <dbReference type="SAM" id="SignalP"/>
    </source>
</evidence>
<keyword evidence="4" id="KW-1185">Reference proteome</keyword>
<dbReference type="AlphaFoldDB" id="A0AA49GDI6"/>
<organism evidence="3 4">
    <name type="scientific">Marivirga arenosa</name>
    <dbReference type="NCBI Taxonomy" id="3059076"/>
    <lineage>
        <taxon>Bacteria</taxon>
        <taxon>Pseudomonadati</taxon>
        <taxon>Bacteroidota</taxon>
        <taxon>Cytophagia</taxon>
        <taxon>Cytophagales</taxon>
        <taxon>Marivirgaceae</taxon>
        <taxon>Marivirga</taxon>
    </lineage>
</organism>
<proteinExistence type="predicted"/>
<evidence type="ECO:0000313" key="3">
    <source>
        <dbReference type="EMBL" id="WKK84318.2"/>
    </source>
</evidence>
<gene>
    <name evidence="3" type="ORF">QYS48_19345</name>
</gene>
<evidence type="ECO:0000313" key="4">
    <source>
        <dbReference type="Proteomes" id="UP001244443"/>
    </source>
</evidence>
<dbReference type="Gene3D" id="3.40.710.10">
    <property type="entry name" value="DD-peptidase/beta-lactamase superfamily"/>
    <property type="match status" value="1"/>
</dbReference>
<dbReference type="RefSeq" id="WP_308356699.1">
    <property type="nucleotide sequence ID" value="NZ_CP129970.2"/>
</dbReference>
<evidence type="ECO:0000259" key="2">
    <source>
        <dbReference type="Pfam" id="PF00144"/>
    </source>
</evidence>